<evidence type="ECO:0000313" key="2">
    <source>
        <dbReference type="EMBL" id="CAH0585788.1"/>
    </source>
</evidence>
<organism evidence="2 3">
    <name type="scientific">Chrysodeixis includens</name>
    <name type="common">Soybean looper</name>
    <name type="synonym">Pseudoplusia includens</name>
    <dbReference type="NCBI Taxonomy" id="689277"/>
    <lineage>
        <taxon>Eukaryota</taxon>
        <taxon>Metazoa</taxon>
        <taxon>Ecdysozoa</taxon>
        <taxon>Arthropoda</taxon>
        <taxon>Hexapoda</taxon>
        <taxon>Insecta</taxon>
        <taxon>Pterygota</taxon>
        <taxon>Neoptera</taxon>
        <taxon>Endopterygota</taxon>
        <taxon>Lepidoptera</taxon>
        <taxon>Glossata</taxon>
        <taxon>Ditrysia</taxon>
        <taxon>Noctuoidea</taxon>
        <taxon>Noctuidae</taxon>
        <taxon>Plusiinae</taxon>
        <taxon>Chrysodeixis</taxon>
    </lineage>
</organism>
<dbReference type="SUPFAM" id="SSF144232">
    <property type="entry name" value="HIT/MYND zinc finger-like"/>
    <property type="match status" value="1"/>
</dbReference>
<dbReference type="AlphaFoldDB" id="A0A9P0BR07"/>
<accession>A0A9P0BR07</accession>
<feature type="region of interest" description="Disordered" evidence="1">
    <location>
        <begin position="37"/>
        <end position="79"/>
    </location>
</feature>
<gene>
    <name evidence="2" type="ORF">CINC_LOCUS3066</name>
</gene>
<reference evidence="2" key="1">
    <citation type="submission" date="2021-12" db="EMBL/GenBank/DDBJ databases">
        <authorList>
            <person name="King R."/>
        </authorList>
    </citation>
    <scope>NUCLEOTIDE SEQUENCE</scope>
</reference>
<dbReference type="EMBL" id="LR824017">
    <property type="protein sequence ID" value="CAH0585788.1"/>
    <property type="molecule type" value="Genomic_DNA"/>
</dbReference>
<sequence>MANANVLELMERFDFKEPVKITLLFEDSDDDVEIVNENNQKVQSDNNSNEEDNTTFEESSETENIPSKTESQQKGKESNESLLKQILTDTTNNLMNKESCIDNQFNANKLDRSFPNGVIDNPGNILHEPRPEHEISTKASHEQPPTATIEAQSVSNQAESYVTHYQGREPVSLLDDLLNTLSEHLIIVMHSYFRYRIHRTGGDDYPQREKVYRLIKHHFFEISYHTTVSVIIPQEHNKRFTNTFLENTVTIANTKSKVWKCHRGHLEPIFIELLRWVKNKKSMIDRVSSHFNVDKDYFLKQRLNAPSISPPFLETPTRRQFVSNDVCIFSSGNSGVKINITRDSLINRNIIQYSSTIDRQDIQNQNPRYKSCQTGSENRIVPQACDNHINTYTKNYNSKLHRRLSPYSVIQRSINNESPNLISAIQSSQNIEKLRHESQTRSPPHTISPPTSGLINVVNENIDCQNMLRLNSHVENGENARTLPLITDVISLYPKGQNTTGGRCCVCGKKTHITCSKCNSPSYCSHLCQELDRQYRNTSCNS</sequence>
<feature type="compositionally biased region" description="Acidic residues" evidence="1">
    <location>
        <begin position="48"/>
        <end position="61"/>
    </location>
</feature>
<dbReference type="Proteomes" id="UP001154114">
    <property type="component" value="Chromosome 14"/>
</dbReference>
<evidence type="ECO:0000313" key="3">
    <source>
        <dbReference type="Proteomes" id="UP001154114"/>
    </source>
</evidence>
<evidence type="ECO:0008006" key="4">
    <source>
        <dbReference type="Google" id="ProtNLM"/>
    </source>
</evidence>
<proteinExistence type="predicted"/>
<protein>
    <recommendedName>
        <fullName evidence="4">MYND-type domain-containing protein</fullName>
    </recommendedName>
</protein>
<name>A0A9P0BR07_CHRIL</name>
<dbReference type="OrthoDB" id="7493276at2759"/>
<evidence type="ECO:0000256" key="1">
    <source>
        <dbReference type="SAM" id="MobiDB-lite"/>
    </source>
</evidence>
<keyword evidence="3" id="KW-1185">Reference proteome</keyword>